<dbReference type="RefSeq" id="WP_048451308.1">
    <property type="nucleotide sequence ID" value="NZ_LABZ01000084.1"/>
</dbReference>
<dbReference type="SUPFAM" id="SSF46689">
    <property type="entry name" value="Homeodomain-like"/>
    <property type="match status" value="1"/>
</dbReference>
<protein>
    <submittedName>
        <fullName evidence="5">AraC family transcriptional regulator</fullName>
    </submittedName>
</protein>
<evidence type="ECO:0000313" key="5">
    <source>
        <dbReference type="EMBL" id="KMO41248.1"/>
    </source>
</evidence>
<evidence type="ECO:0000259" key="4">
    <source>
        <dbReference type="PROSITE" id="PS01124"/>
    </source>
</evidence>
<keyword evidence="1" id="KW-0805">Transcription regulation</keyword>
<dbReference type="AlphaFoldDB" id="A0A0J6T6S5"/>
<name>A0A0J6T6S5_9HYPH</name>
<dbReference type="Pfam" id="PF12833">
    <property type="entry name" value="HTH_18"/>
    <property type="match status" value="1"/>
</dbReference>
<dbReference type="Pfam" id="PF02311">
    <property type="entry name" value="AraC_binding"/>
    <property type="match status" value="1"/>
</dbReference>
<dbReference type="InterPro" id="IPR009057">
    <property type="entry name" value="Homeodomain-like_sf"/>
</dbReference>
<dbReference type="Proteomes" id="UP000036449">
    <property type="component" value="Unassembled WGS sequence"/>
</dbReference>
<evidence type="ECO:0000256" key="3">
    <source>
        <dbReference type="ARBA" id="ARBA00023163"/>
    </source>
</evidence>
<accession>A0A0J6T6S5</accession>
<dbReference type="EMBL" id="LABZ01000084">
    <property type="protein sequence ID" value="KMO41248.1"/>
    <property type="molecule type" value="Genomic_DNA"/>
</dbReference>
<dbReference type="Gene3D" id="1.10.10.60">
    <property type="entry name" value="Homeodomain-like"/>
    <property type="match status" value="2"/>
</dbReference>
<reference evidence="5 6" key="1">
    <citation type="submission" date="2015-03" db="EMBL/GenBank/DDBJ databases">
        <title>Genome sequencing of Methylobacterium tarhaniae DSM 25844.</title>
        <authorList>
            <person name="Chaudhry V."/>
            <person name="Patil P.B."/>
        </authorList>
    </citation>
    <scope>NUCLEOTIDE SEQUENCE [LARGE SCALE GENOMIC DNA]</scope>
    <source>
        <strain evidence="5 6">DSM 25844</strain>
    </source>
</reference>
<evidence type="ECO:0000313" key="6">
    <source>
        <dbReference type="Proteomes" id="UP000036449"/>
    </source>
</evidence>
<dbReference type="PROSITE" id="PS01124">
    <property type="entry name" value="HTH_ARAC_FAMILY_2"/>
    <property type="match status" value="1"/>
</dbReference>
<dbReference type="InterPro" id="IPR037923">
    <property type="entry name" value="HTH-like"/>
</dbReference>
<dbReference type="InterPro" id="IPR050204">
    <property type="entry name" value="AraC_XylS_family_regulators"/>
</dbReference>
<keyword evidence="6" id="KW-1185">Reference proteome</keyword>
<dbReference type="OrthoDB" id="110167at2"/>
<comment type="caution">
    <text evidence="5">The sequence shown here is derived from an EMBL/GenBank/DDBJ whole genome shotgun (WGS) entry which is preliminary data.</text>
</comment>
<keyword evidence="2" id="KW-0238">DNA-binding</keyword>
<gene>
    <name evidence="5" type="ORF">VQ03_13025</name>
</gene>
<proteinExistence type="predicted"/>
<dbReference type="GO" id="GO:0043565">
    <property type="term" value="F:sequence-specific DNA binding"/>
    <property type="evidence" value="ECO:0007669"/>
    <property type="project" value="InterPro"/>
</dbReference>
<evidence type="ECO:0000256" key="1">
    <source>
        <dbReference type="ARBA" id="ARBA00023015"/>
    </source>
</evidence>
<keyword evidence="3" id="KW-0804">Transcription</keyword>
<dbReference type="SUPFAM" id="SSF51215">
    <property type="entry name" value="Regulatory protein AraC"/>
    <property type="match status" value="1"/>
</dbReference>
<feature type="domain" description="HTH araC/xylS-type" evidence="4">
    <location>
        <begin position="165"/>
        <end position="268"/>
    </location>
</feature>
<dbReference type="PANTHER" id="PTHR46796">
    <property type="entry name" value="HTH-TYPE TRANSCRIPTIONAL ACTIVATOR RHAS-RELATED"/>
    <property type="match status" value="1"/>
</dbReference>
<dbReference type="InterPro" id="IPR018060">
    <property type="entry name" value="HTH_AraC"/>
</dbReference>
<organism evidence="5 6">
    <name type="scientific">Methylobacterium tarhaniae</name>
    <dbReference type="NCBI Taxonomy" id="1187852"/>
    <lineage>
        <taxon>Bacteria</taxon>
        <taxon>Pseudomonadati</taxon>
        <taxon>Pseudomonadota</taxon>
        <taxon>Alphaproteobacteria</taxon>
        <taxon>Hyphomicrobiales</taxon>
        <taxon>Methylobacteriaceae</taxon>
        <taxon>Methylobacterium</taxon>
    </lineage>
</organism>
<evidence type="ECO:0000256" key="2">
    <source>
        <dbReference type="ARBA" id="ARBA00023125"/>
    </source>
</evidence>
<sequence length="268" mass="28763">MGQGRYHHLSWLHGVEVFEADIRSHSFGRHSHEGFAIGAITAGVGGYRFRGADVLLPAGSLSLMNPDEAHTGHAASGALRYDMVYASEDAVRALLDLPRLSGFSEVAPEDRGRDLAGRLSRLTHCLRTKGGPDRRLAIEEGLHAVLGAAFVRHGAADLRPAGAERRAIAQLRERIAAAVEEGSPLSLGDLAAGIGLHPSYLVRSVRRSTGLTPHALVIQRRVGRARDLLLRGMPAAQVAAEAGFSDQAHMIRLFRRHYGVTPGALIAH</sequence>
<dbReference type="SMART" id="SM00342">
    <property type="entry name" value="HTH_ARAC"/>
    <property type="match status" value="1"/>
</dbReference>
<dbReference type="InterPro" id="IPR003313">
    <property type="entry name" value="AraC-bd"/>
</dbReference>
<dbReference type="PANTHER" id="PTHR46796:SF2">
    <property type="entry name" value="TRANSCRIPTIONAL REGULATORY PROTEIN"/>
    <property type="match status" value="1"/>
</dbReference>
<dbReference type="PATRIC" id="fig|1187852.3.peg.6611"/>
<dbReference type="GO" id="GO:0003700">
    <property type="term" value="F:DNA-binding transcription factor activity"/>
    <property type="evidence" value="ECO:0007669"/>
    <property type="project" value="InterPro"/>
</dbReference>